<dbReference type="Proteomes" id="UP000887540">
    <property type="component" value="Unplaced"/>
</dbReference>
<protein>
    <submittedName>
        <fullName evidence="2">Uncharacterized protein</fullName>
    </submittedName>
</protein>
<reference evidence="2" key="1">
    <citation type="submission" date="2022-11" db="UniProtKB">
        <authorList>
            <consortium name="WormBaseParasite"/>
        </authorList>
    </citation>
    <scope>IDENTIFICATION</scope>
</reference>
<evidence type="ECO:0000313" key="2">
    <source>
        <dbReference type="WBParaSite" id="ACRNAN_scaffold7173.g26160.t1"/>
    </source>
</evidence>
<name>A0A914EC76_9BILA</name>
<dbReference type="AlphaFoldDB" id="A0A914EC76"/>
<proteinExistence type="predicted"/>
<dbReference type="WBParaSite" id="ACRNAN_scaffold7173.g26160.t1">
    <property type="protein sequence ID" value="ACRNAN_scaffold7173.g26160.t1"/>
    <property type="gene ID" value="ACRNAN_scaffold7173.g26160"/>
</dbReference>
<keyword evidence="1" id="KW-1185">Reference proteome</keyword>
<accession>A0A914EC76</accession>
<organism evidence="1 2">
    <name type="scientific">Acrobeloides nanus</name>
    <dbReference type="NCBI Taxonomy" id="290746"/>
    <lineage>
        <taxon>Eukaryota</taxon>
        <taxon>Metazoa</taxon>
        <taxon>Ecdysozoa</taxon>
        <taxon>Nematoda</taxon>
        <taxon>Chromadorea</taxon>
        <taxon>Rhabditida</taxon>
        <taxon>Tylenchina</taxon>
        <taxon>Cephalobomorpha</taxon>
        <taxon>Cephaloboidea</taxon>
        <taxon>Cephalobidae</taxon>
        <taxon>Acrobeloides</taxon>
    </lineage>
</organism>
<evidence type="ECO:0000313" key="1">
    <source>
        <dbReference type="Proteomes" id="UP000887540"/>
    </source>
</evidence>
<sequence length="71" mass="8360">MYKNENDHERISLIPNEVILHRQDNIEQKAAKIAWKLKFTKSGATDFKDALKNSHLQNLRKHSIKSIFMIL</sequence>